<dbReference type="OrthoDB" id="657590at2759"/>
<feature type="region of interest" description="Disordered" evidence="1">
    <location>
        <begin position="1"/>
        <end position="36"/>
    </location>
</feature>
<gene>
    <name evidence="2" type="ORF">HU200_015722</name>
</gene>
<reference evidence="2" key="1">
    <citation type="submission" date="2020-07" db="EMBL/GenBank/DDBJ databases">
        <title>Genome sequence and genetic diversity analysis of an under-domesticated orphan crop, white fonio (Digitaria exilis).</title>
        <authorList>
            <person name="Bennetzen J.L."/>
            <person name="Chen S."/>
            <person name="Ma X."/>
            <person name="Wang X."/>
            <person name="Yssel A.E.J."/>
            <person name="Chaluvadi S.R."/>
            <person name="Johnson M."/>
            <person name="Gangashetty P."/>
            <person name="Hamidou F."/>
            <person name="Sanogo M.D."/>
            <person name="Zwaenepoel A."/>
            <person name="Wallace J."/>
            <person name="Van De Peer Y."/>
            <person name="Van Deynze A."/>
        </authorList>
    </citation>
    <scope>NUCLEOTIDE SEQUENCE</scope>
    <source>
        <tissue evidence="2">Leaves</tissue>
    </source>
</reference>
<dbReference type="InterPro" id="IPR032675">
    <property type="entry name" value="LRR_dom_sf"/>
</dbReference>
<dbReference type="EMBL" id="JACEFO010001605">
    <property type="protein sequence ID" value="KAF8731784.1"/>
    <property type="molecule type" value="Genomic_DNA"/>
</dbReference>
<dbReference type="AlphaFoldDB" id="A0A835F8J0"/>
<dbReference type="Gene3D" id="3.80.10.10">
    <property type="entry name" value="Ribonuclease Inhibitor"/>
    <property type="match status" value="1"/>
</dbReference>
<evidence type="ECO:0000256" key="1">
    <source>
        <dbReference type="SAM" id="MobiDB-lite"/>
    </source>
</evidence>
<proteinExistence type="predicted"/>
<dbReference type="Gramene" id="Dexi2B01G0007650.1">
    <property type="protein sequence ID" value="Dexi2B01G0007650.1:cds"/>
    <property type="gene ID" value="Dexi2B01G0007650"/>
</dbReference>
<evidence type="ECO:0000313" key="3">
    <source>
        <dbReference type="Proteomes" id="UP000636709"/>
    </source>
</evidence>
<protein>
    <recommendedName>
        <fullName evidence="4">F-box domain-containing protein</fullName>
    </recommendedName>
</protein>
<dbReference type="Proteomes" id="UP000636709">
    <property type="component" value="Unassembled WGS sequence"/>
</dbReference>
<keyword evidence="3" id="KW-1185">Reference proteome</keyword>
<feature type="compositionally biased region" description="Low complexity" evidence="1">
    <location>
        <begin position="1"/>
        <end position="13"/>
    </location>
</feature>
<comment type="caution">
    <text evidence="2">The sequence shown here is derived from an EMBL/GenBank/DDBJ whole genome shotgun (WGS) entry which is preliminary data.</text>
</comment>
<dbReference type="SUPFAM" id="SSF52058">
    <property type="entry name" value="L domain-like"/>
    <property type="match status" value="1"/>
</dbReference>
<name>A0A835F8J0_9POAL</name>
<dbReference type="PANTHER" id="PTHR32212:SF461">
    <property type="entry name" value="F-BOX DOMAIN-CONTAINING PROTEIN"/>
    <property type="match status" value="1"/>
</dbReference>
<feature type="compositionally biased region" description="Basic and acidic residues" evidence="1">
    <location>
        <begin position="15"/>
        <end position="24"/>
    </location>
</feature>
<evidence type="ECO:0008006" key="4">
    <source>
        <dbReference type="Google" id="ProtNLM"/>
    </source>
</evidence>
<dbReference type="PANTHER" id="PTHR32212">
    <property type="entry name" value="CYCLIN-LIKE F-BOX"/>
    <property type="match status" value="1"/>
</dbReference>
<accession>A0A835F8J0</accession>
<organism evidence="2 3">
    <name type="scientific">Digitaria exilis</name>
    <dbReference type="NCBI Taxonomy" id="1010633"/>
    <lineage>
        <taxon>Eukaryota</taxon>
        <taxon>Viridiplantae</taxon>
        <taxon>Streptophyta</taxon>
        <taxon>Embryophyta</taxon>
        <taxon>Tracheophyta</taxon>
        <taxon>Spermatophyta</taxon>
        <taxon>Magnoliopsida</taxon>
        <taxon>Liliopsida</taxon>
        <taxon>Poales</taxon>
        <taxon>Poaceae</taxon>
        <taxon>PACMAD clade</taxon>
        <taxon>Panicoideae</taxon>
        <taxon>Panicodae</taxon>
        <taxon>Paniceae</taxon>
        <taxon>Anthephorinae</taxon>
        <taxon>Digitaria</taxon>
    </lineage>
</organism>
<sequence>MRRQGAAAAAATARGKMDPRRQCTCEKSSADTGDVSAGDRITTLPLELRARIASLLPHWQEVVRLSVLSRAWRHIHHHTPAVKIDLCNFYIGEAPPMFGIVEPSILSVRVALGRRAQDASASRVDTLMLTYHVDDDRRLRRHADRIIALTDARSIRIRAPYREDPELQAWTVDLPPAAHHLEVVGSDSELEDVTPNLLAPAIAGSSAAALRKLNLESVLIREWPAHLPSLRYLSLAGVTIEAPFAPGAWCPLLEKLNISCAKVEHVRVDIRLPFLRFMNLDDLDVSPDGDSERPPFGEITIDAPELLRLAVNCDWPEFTADYKSFTLRAPRLRRLFWRNQFAEHVVINVGRAGSVKKGAIELRTIHRRDLKDYQEQMMRMLEGLLPDLPQENIADVSKPFITLEECNDSDDDDEDDKYEKLTCDIKALIRFKRKNIKALMSRGI</sequence>
<dbReference type="InterPro" id="IPR036047">
    <property type="entry name" value="F-box-like_dom_sf"/>
</dbReference>
<evidence type="ECO:0000313" key="2">
    <source>
        <dbReference type="EMBL" id="KAF8731784.1"/>
    </source>
</evidence>
<dbReference type="SUPFAM" id="SSF81383">
    <property type="entry name" value="F-box domain"/>
    <property type="match status" value="1"/>
</dbReference>